<name>A0A5N6KHQ8_MONLA</name>
<evidence type="ECO:0000313" key="3">
    <source>
        <dbReference type="Proteomes" id="UP000326757"/>
    </source>
</evidence>
<protein>
    <submittedName>
        <fullName evidence="2">Uncharacterized protein</fullName>
    </submittedName>
</protein>
<keyword evidence="1" id="KW-0472">Membrane</keyword>
<sequence>MIYFSWYSRRDIEISKTHNTTIGRLRSIIGISFPNLLYRSRYVILMQFFHLDMNDFHGIGLFFLYLIVLSSVTFDLFSL</sequence>
<evidence type="ECO:0000313" key="2">
    <source>
        <dbReference type="EMBL" id="KAB8303306.1"/>
    </source>
</evidence>
<evidence type="ECO:0000256" key="1">
    <source>
        <dbReference type="SAM" id="Phobius"/>
    </source>
</evidence>
<proteinExistence type="predicted"/>
<comment type="caution">
    <text evidence="2">The sequence shown here is derived from an EMBL/GenBank/DDBJ whole genome shotgun (WGS) entry which is preliminary data.</text>
</comment>
<reference evidence="2 3" key="1">
    <citation type="submission" date="2019-06" db="EMBL/GenBank/DDBJ databases">
        <title>Genome Sequence of the Brown Rot Fungal Pathogen Monilinia laxa.</title>
        <authorList>
            <person name="De Miccolis Angelini R.M."/>
            <person name="Landi L."/>
            <person name="Abate D."/>
            <person name="Pollastro S."/>
            <person name="Romanazzi G."/>
            <person name="Faretra F."/>
        </authorList>
    </citation>
    <scope>NUCLEOTIDE SEQUENCE [LARGE SCALE GENOMIC DNA]</scope>
    <source>
        <strain evidence="2 3">Mlax316</strain>
    </source>
</reference>
<dbReference type="Proteomes" id="UP000326757">
    <property type="component" value="Unassembled WGS sequence"/>
</dbReference>
<gene>
    <name evidence="2" type="ORF">EYC80_004746</name>
</gene>
<keyword evidence="1" id="KW-0812">Transmembrane</keyword>
<keyword evidence="1" id="KW-1133">Transmembrane helix</keyword>
<keyword evidence="3" id="KW-1185">Reference proteome</keyword>
<dbReference type="EMBL" id="VIGI01000002">
    <property type="protein sequence ID" value="KAB8303306.1"/>
    <property type="molecule type" value="Genomic_DNA"/>
</dbReference>
<organism evidence="2 3">
    <name type="scientific">Monilinia laxa</name>
    <name type="common">Brown rot fungus</name>
    <name type="synonym">Sclerotinia laxa</name>
    <dbReference type="NCBI Taxonomy" id="61186"/>
    <lineage>
        <taxon>Eukaryota</taxon>
        <taxon>Fungi</taxon>
        <taxon>Dikarya</taxon>
        <taxon>Ascomycota</taxon>
        <taxon>Pezizomycotina</taxon>
        <taxon>Leotiomycetes</taxon>
        <taxon>Helotiales</taxon>
        <taxon>Sclerotiniaceae</taxon>
        <taxon>Monilinia</taxon>
    </lineage>
</organism>
<accession>A0A5N6KHQ8</accession>
<feature type="transmembrane region" description="Helical" evidence="1">
    <location>
        <begin position="58"/>
        <end position="77"/>
    </location>
</feature>
<dbReference type="AlphaFoldDB" id="A0A5N6KHQ8"/>